<organism evidence="1 2">
    <name type="scientific">Streblomastix strix</name>
    <dbReference type="NCBI Taxonomy" id="222440"/>
    <lineage>
        <taxon>Eukaryota</taxon>
        <taxon>Metamonada</taxon>
        <taxon>Preaxostyla</taxon>
        <taxon>Oxymonadida</taxon>
        <taxon>Streblomastigidae</taxon>
        <taxon>Streblomastix</taxon>
    </lineage>
</organism>
<dbReference type="GO" id="GO:0003676">
    <property type="term" value="F:nucleic acid binding"/>
    <property type="evidence" value="ECO:0007669"/>
    <property type="project" value="InterPro"/>
</dbReference>
<reference evidence="1 2" key="1">
    <citation type="submission" date="2019-03" db="EMBL/GenBank/DDBJ databases">
        <title>Single cell metagenomics reveals metabolic interactions within the superorganism composed of flagellate Streblomastix strix and complex community of Bacteroidetes bacteria on its surface.</title>
        <authorList>
            <person name="Treitli S.C."/>
            <person name="Kolisko M."/>
            <person name="Husnik F."/>
            <person name="Keeling P."/>
            <person name="Hampl V."/>
        </authorList>
    </citation>
    <scope>NUCLEOTIDE SEQUENCE [LARGE SCALE GENOMIC DNA]</scope>
    <source>
        <strain evidence="1">ST1C</strain>
    </source>
</reference>
<evidence type="ECO:0000313" key="2">
    <source>
        <dbReference type="Proteomes" id="UP000324800"/>
    </source>
</evidence>
<dbReference type="Proteomes" id="UP000324800">
    <property type="component" value="Unassembled WGS sequence"/>
</dbReference>
<dbReference type="OrthoDB" id="4843387at2759"/>
<accession>A0A5J4VS61</accession>
<name>A0A5J4VS61_9EUKA</name>
<sequence>MPRVKAEFRIQQCEEQHMKIKIKTSPQANRETQGSEEARNKGVMVWMTISSKGFLHFCRVNGAINGDVYFDIVTGEALAAMLQAYGEDFTYQQDNSTSHVRKDVTNVFQDLNLNVMP</sequence>
<comment type="caution">
    <text evidence="1">The sequence shown here is derived from an EMBL/GenBank/DDBJ whole genome shotgun (WGS) entry which is preliminary data.</text>
</comment>
<evidence type="ECO:0008006" key="3">
    <source>
        <dbReference type="Google" id="ProtNLM"/>
    </source>
</evidence>
<dbReference type="EMBL" id="SNRW01005356">
    <property type="protein sequence ID" value="KAA6385239.1"/>
    <property type="molecule type" value="Genomic_DNA"/>
</dbReference>
<dbReference type="InterPro" id="IPR036397">
    <property type="entry name" value="RNaseH_sf"/>
</dbReference>
<dbReference type="Gene3D" id="3.30.420.10">
    <property type="entry name" value="Ribonuclease H-like superfamily/Ribonuclease H"/>
    <property type="match status" value="1"/>
</dbReference>
<proteinExistence type="predicted"/>
<gene>
    <name evidence="1" type="ORF">EZS28_019234</name>
</gene>
<evidence type="ECO:0000313" key="1">
    <source>
        <dbReference type="EMBL" id="KAA6385239.1"/>
    </source>
</evidence>
<dbReference type="AlphaFoldDB" id="A0A5J4VS61"/>
<protein>
    <recommendedName>
        <fullName evidence="3">Tc1-like transposase DDE domain-containing protein</fullName>
    </recommendedName>
</protein>